<gene>
    <name evidence="3" type="primary">20202947</name>
    <name evidence="2" type="ORF">HELRODRAFT_169717</name>
</gene>
<feature type="region of interest" description="Disordered" evidence="1">
    <location>
        <begin position="24"/>
        <end position="65"/>
    </location>
</feature>
<organism evidence="3 4">
    <name type="scientific">Helobdella robusta</name>
    <name type="common">Californian leech</name>
    <dbReference type="NCBI Taxonomy" id="6412"/>
    <lineage>
        <taxon>Eukaryota</taxon>
        <taxon>Metazoa</taxon>
        <taxon>Spiralia</taxon>
        <taxon>Lophotrochozoa</taxon>
        <taxon>Annelida</taxon>
        <taxon>Clitellata</taxon>
        <taxon>Hirudinea</taxon>
        <taxon>Rhynchobdellida</taxon>
        <taxon>Glossiphoniidae</taxon>
        <taxon>Helobdella</taxon>
    </lineage>
</organism>
<dbReference type="KEGG" id="hro:HELRODRAFT_169717"/>
<dbReference type="EnsemblMetazoa" id="HelroT169717">
    <property type="protein sequence ID" value="HelroP169717"/>
    <property type="gene ID" value="HelroG169717"/>
</dbReference>
<evidence type="ECO:0008006" key="5">
    <source>
        <dbReference type="Google" id="ProtNLM"/>
    </source>
</evidence>
<accession>T1F297</accession>
<dbReference type="Gene3D" id="3.30.40.10">
    <property type="entry name" value="Zinc/RING finger domain, C3HC4 (zinc finger)"/>
    <property type="match status" value="1"/>
</dbReference>
<feature type="compositionally biased region" description="Pro residues" evidence="1">
    <location>
        <begin position="603"/>
        <end position="627"/>
    </location>
</feature>
<feature type="compositionally biased region" description="Basic and acidic residues" evidence="1">
    <location>
        <begin position="24"/>
        <end position="38"/>
    </location>
</feature>
<dbReference type="EMBL" id="AMQM01003360">
    <property type="status" value="NOT_ANNOTATED_CDS"/>
    <property type="molecule type" value="Genomic_DNA"/>
</dbReference>
<dbReference type="CTD" id="20202947"/>
<evidence type="ECO:0000313" key="4">
    <source>
        <dbReference type="Proteomes" id="UP000015101"/>
    </source>
</evidence>
<keyword evidence="4" id="KW-1185">Reference proteome</keyword>
<protein>
    <recommendedName>
        <fullName evidence="5">RING-type domain-containing protein</fullName>
    </recommendedName>
</protein>
<evidence type="ECO:0000313" key="2">
    <source>
        <dbReference type="EMBL" id="ESO07999.1"/>
    </source>
</evidence>
<name>T1F297_HELRO</name>
<reference evidence="2 4" key="2">
    <citation type="journal article" date="2013" name="Nature">
        <title>Insights into bilaterian evolution from three spiralian genomes.</title>
        <authorList>
            <person name="Simakov O."/>
            <person name="Marletaz F."/>
            <person name="Cho S.J."/>
            <person name="Edsinger-Gonzales E."/>
            <person name="Havlak P."/>
            <person name="Hellsten U."/>
            <person name="Kuo D.H."/>
            <person name="Larsson T."/>
            <person name="Lv J."/>
            <person name="Arendt D."/>
            <person name="Savage R."/>
            <person name="Osoegawa K."/>
            <person name="de Jong P."/>
            <person name="Grimwood J."/>
            <person name="Chapman J.A."/>
            <person name="Shapiro H."/>
            <person name="Aerts A."/>
            <person name="Otillar R.P."/>
            <person name="Terry A.Y."/>
            <person name="Boore J.L."/>
            <person name="Grigoriev I.V."/>
            <person name="Lindberg D.R."/>
            <person name="Seaver E.C."/>
            <person name="Weisblat D.A."/>
            <person name="Putnam N.H."/>
            <person name="Rokhsar D.S."/>
        </authorList>
    </citation>
    <scope>NUCLEOTIDE SEQUENCE</scope>
</reference>
<proteinExistence type="predicted"/>
<dbReference type="HOGENOM" id="CLU_429782_0_0_1"/>
<dbReference type="InterPro" id="IPR013083">
    <property type="entry name" value="Znf_RING/FYVE/PHD"/>
</dbReference>
<dbReference type="Proteomes" id="UP000015101">
    <property type="component" value="Unassembled WGS sequence"/>
</dbReference>
<sequence>MMEHIENVGKHEIDEAIENSTGFLKKDGTDEKLRRLSSQERIPPGPESNTVEGGGILLQDTGQPTDQQTNMDQANVLNCRETFVFIDEPVFELSALLEIFEPGHKQSFYGKIPLPSLKPLSETSFLSAMLKVASSLSLSPNFDECASELWPVINSPPLLQLLSVPALRPYAPVPSYSYIISDQIPSKEIYSSLRKLLLPHTPPPPELDRCRVCRKIFSPDDIIKVPPCYHHAHKTCLDQCIITSKTCITCGSTINGESETMVMQSDLSINGDIRANFENGSGSIITYSPVRGFVVDSLKIITLKVQYKKSNDNIVVRSSGLSTFNRSDVEVTFMRDIIQIEKSDQTVALDICFLSLHEKLLLYHISETNKNTFESTLNETLDNEFKHKKKIDDFLKEAYKKNIKFKDIEIHPNLTHFLKEFYKIRRCELLNIIRTMEFKQQNAAKRPVPAFDVFFSSALSVYQLLYCKIFKNILKCQKHQPQQQSRPEPHQLLLEEQLLLEKLAIKLKLLRRVMKKCTVNSLEQCLQKIFLKRPTLLDSLEAETNSSESRIRELYEEITLEIAKNFDGNHPYTKDIYMFLPSNIQIKLGKIYKSIRRQLQQPPQQPPPQPPQQPPPQPPQQPPPQPPQQQHIIIFHR</sequence>
<dbReference type="InParanoid" id="T1F297"/>
<dbReference type="SUPFAM" id="SSF57850">
    <property type="entry name" value="RING/U-box"/>
    <property type="match status" value="1"/>
</dbReference>
<feature type="region of interest" description="Disordered" evidence="1">
    <location>
        <begin position="598"/>
        <end position="637"/>
    </location>
</feature>
<dbReference type="AlphaFoldDB" id="T1F297"/>
<dbReference type="EMBL" id="KB096134">
    <property type="protein sequence ID" value="ESO07999.1"/>
    <property type="molecule type" value="Genomic_DNA"/>
</dbReference>
<dbReference type="RefSeq" id="XP_009013788.1">
    <property type="nucleotide sequence ID" value="XM_009015540.1"/>
</dbReference>
<evidence type="ECO:0000256" key="1">
    <source>
        <dbReference type="SAM" id="MobiDB-lite"/>
    </source>
</evidence>
<dbReference type="GeneID" id="20202947"/>
<reference evidence="3" key="3">
    <citation type="submission" date="2015-06" db="UniProtKB">
        <authorList>
            <consortium name="EnsemblMetazoa"/>
        </authorList>
    </citation>
    <scope>IDENTIFICATION</scope>
</reference>
<evidence type="ECO:0000313" key="3">
    <source>
        <dbReference type="EnsemblMetazoa" id="HelroP169717"/>
    </source>
</evidence>
<reference evidence="4" key="1">
    <citation type="submission" date="2012-12" db="EMBL/GenBank/DDBJ databases">
        <authorList>
            <person name="Hellsten U."/>
            <person name="Grimwood J."/>
            <person name="Chapman J.A."/>
            <person name="Shapiro H."/>
            <person name="Aerts A."/>
            <person name="Otillar R.P."/>
            <person name="Terry A.Y."/>
            <person name="Boore J.L."/>
            <person name="Simakov O."/>
            <person name="Marletaz F."/>
            <person name="Cho S.-J."/>
            <person name="Edsinger-Gonzales E."/>
            <person name="Havlak P."/>
            <person name="Kuo D.-H."/>
            <person name="Larsson T."/>
            <person name="Lv J."/>
            <person name="Arendt D."/>
            <person name="Savage R."/>
            <person name="Osoegawa K."/>
            <person name="de Jong P."/>
            <person name="Lindberg D.R."/>
            <person name="Seaver E.C."/>
            <person name="Weisblat D.A."/>
            <person name="Putnam N.H."/>
            <person name="Grigoriev I.V."/>
            <person name="Rokhsar D.S."/>
        </authorList>
    </citation>
    <scope>NUCLEOTIDE SEQUENCE</scope>
</reference>
<dbReference type="OrthoDB" id="9984778at2759"/>